<dbReference type="GO" id="GO:0016651">
    <property type="term" value="F:oxidoreductase activity, acting on NAD(P)H"/>
    <property type="evidence" value="ECO:0007669"/>
    <property type="project" value="TreeGrafter"/>
</dbReference>
<evidence type="ECO:0000256" key="3">
    <source>
        <dbReference type="ARBA" id="ARBA00022827"/>
    </source>
</evidence>
<dbReference type="PRINTS" id="PR00411">
    <property type="entry name" value="PNDRDTASEI"/>
</dbReference>
<feature type="domain" description="FAD/NAD(P)-binding" evidence="5">
    <location>
        <begin position="6"/>
        <end position="306"/>
    </location>
</feature>
<dbReference type="InterPro" id="IPR036188">
    <property type="entry name" value="FAD/NAD-bd_sf"/>
</dbReference>
<keyword evidence="7" id="KW-0223">Dioxygenase</keyword>
<dbReference type="EMBL" id="QKWJ01000009">
    <property type="protein sequence ID" value="RDK10320.1"/>
    <property type="molecule type" value="Genomic_DNA"/>
</dbReference>
<keyword evidence="8" id="KW-1185">Reference proteome</keyword>
<dbReference type="InterPro" id="IPR028202">
    <property type="entry name" value="Reductase_C"/>
</dbReference>
<keyword evidence="2" id="KW-0285">Flavoprotein</keyword>
<keyword evidence="3" id="KW-0274">FAD</keyword>
<comment type="caution">
    <text evidence="7">The sequence shown here is derived from an EMBL/GenBank/DDBJ whole genome shotgun (WGS) entry which is preliminary data.</text>
</comment>
<evidence type="ECO:0000259" key="6">
    <source>
        <dbReference type="Pfam" id="PF14759"/>
    </source>
</evidence>
<evidence type="ECO:0000256" key="4">
    <source>
        <dbReference type="ARBA" id="ARBA00023002"/>
    </source>
</evidence>
<feature type="domain" description="Reductase C-terminal" evidence="6">
    <location>
        <begin position="326"/>
        <end position="410"/>
    </location>
</feature>
<evidence type="ECO:0000256" key="1">
    <source>
        <dbReference type="ARBA" id="ARBA00001974"/>
    </source>
</evidence>
<dbReference type="GO" id="GO:0051213">
    <property type="term" value="F:dioxygenase activity"/>
    <property type="evidence" value="ECO:0007669"/>
    <property type="project" value="UniProtKB-KW"/>
</dbReference>
<comment type="cofactor">
    <cofactor evidence="1">
        <name>FAD</name>
        <dbReference type="ChEBI" id="CHEBI:57692"/>
    </cofactor>
</comment>
<protein>
    <submittedName>
        <fullName evidence="7">Benzene 1,2-dioxygenase</fullName>
    </submittedName>
</protein>
<name>A0A370NXJ1_9BURK</name>
<accession>A0A370NXJ1</accession>
<dbReference type="InterPro" id="IPR023753">
    <property type="entry name" value="FAD/NAD-binding_dom"/>
</dbReference>
<dbReference type="PANTHER" id="PTHR43557:SF2">
    <property type="entry name" value="RIESKE DOMAIN-CONTAINING PROTEIN-RELATED"/>
    <property type="match status" value="1"/>
</dbReference>
<dbReference type="SUPFAM" id="SSF51905">
    <property type="entry name" value="FAD/NAD(P)-binding domain"/>
    <property type="match status" value="2"/>
</dbReference>
<dbReference type="SUPFAM" id="SSF55424">
    <property type="entry name" value="FAD/NAD-linked reductases, dimerisation (C-terminal) domain"/>
    <property type="match status" value="1"/>
</dbReference>
<reference evidence="8" key="1">
    <citation type="submission" date="2018-06" db="EMBL/GenBank/DDBJ databases">
        <authorList>
            <person name="Feng T."/>
            <person name="Jeon C.O."/>
        </authorList>
    </citation>
    <scope>NUCLEOTIDE SEQUENCE [LARGE SCALE GENOMIC DNA]</scope>
    <source>
        <strain evidence="8">S23</strain>
    </source>
</reference>
<gene>
    <name evidence="7" type="ORF">DN412_10265</name>
</gene>
<sequence length="411" mass="43516">MNTPEHIVIVGAGHAGGRVAQHLRALGYDQRLTLVGEEPHAPYERPALSKELLKGERSAAELVLGPSDFWMDGSAVEHVRGRASALDAEARLLTLGDGSTIGFDRLVVATGGRARALNIPGANLPGVVTLRTIDDSLALREMLAPGRRVAIVGAGVIGMEVAASATALGADVTVLEAGHRILARCLPPAASEWLHGLHTGNGTRIETGVQVSRIERDGTALRVQVARDGDSWALAADVVLAAVGIDSDVDFLQGTGIANEHGVPVGADCRSPIAPWCFAAGDVALTYSPLYQRAVRQETWRNAENQAQAVAGFILGRTEPYVEVPWMWTDQFGHNIQVVGQPGDADEIIVRHGVSGDPATMLLLRGEQVVGGVLINNGRDRKHLEALVRNGTRVERSRLADTAVPLKALAS</sequence>
<evidence type="ECO:0000313" key="8">
    <source>
        <dbReference type="Proteomes" id="UP000255165"/>
    </source>
</evidence>
<dbReference type="Gene3D" id="3.50.50.60">
    <property type="entry name" value="FAD/NAD(P)-binding domain"/>
    <property type="match status" value="2"/>
</dbReference>
<dbReference type="Pfam" id="PF07992">
    <property type="entry name" value="Pyr_redox_2"/>
    <property type="match status" value="1"/>
</dbReference>
<proteinExistence type="predicted"/>
<keyword evidence="4" id="KW-0560">Oxidoreductase</keyword>
<organism evidence="7 8">
    <name type="scientific">Cupriavidus lacunae</name>
    <dbReference type="NCBI Taxonomy" id="2666307"/>
    <lineage>
        <taxon>Bacteria</taxon>
        <taxon>Pseudomonadati</taxon>
        <taxon>Pseudomonadota</taxon>
        <taxon>Betaproteobacteria</taxon>
        <taxon>Burkholderiales</taxon>
        <taxon>Burkholderiaceae</taxon>
        <taxon>Cupriavidus</taxon>
    </lineage>
</organism>
<evidence type="ECO:0000256" key="2">
    <source>
        <dbReference type="ARBA" id="ARBA00022630"/>
    </source>
</evidence>
<dbReference type="GO" id="GO:0005737">
    <property type="term" value="C:cytoplasm"/>
    <property type="evidence" value="ECO:0007669"/>
    <property type="project" value="TreeGrafter"/>
</dbReference>
<dbReference type="RefSeq" id="WP_115014589.1">
    <property type="nucleotide sequence ID" value="NZ_QKWJ01000009.1"/>
</dbReference>
<dbReference type="InterPro" id="IPR016156">
    <property type="entry name" value="FAD/NAD-linked_Rdtase_dimer_sf"/>
</dbReference>
<dbReference type="Pfam" id="PF14759">
    <property type="entry name" value="Reductase_C"/>
    <property type="match status" value="1"/>
</dbReference>
<dbReference type="PRINTS" id="PR00368">
    <property type="entry name" value="FADPNR"/>
</dbReference>
<dbReference type="PANTHER" id="PTHR43557">
    <property type="entry name" value="APOPTOSIS-INDUCING FACTOR 1"/>
    <property type="match status" value="1"/>
</dbReference>
<dbReference type="Proteomes" id="UP000255165">
    <property type="component" value="Unassembled WGS sequence"/>
</dbReference>
<dbReference type="AlphaFoldDB" id="A0A370NXJ1"/>
<dbReference type="InterPro" id="IPR050446">
    <property type="entry name" value="FAD-oxidoreductase/Apoptosis"/>
</dbReference>
<dbReference type="Gene3D" id="3.30.390.30">
    <property type="match status" value="1"/>
</dbReference>
<evidence type="ECO:0000313" key="7">
    <source>
        <dbReference type="EMBL" id="RDK10320.1"/>
    </source>
</evidence>
<evidence type="ECO:0000259" key="5">
    <source>
        <dbReference type="Pfam" id="PF07992"/>
    </source>
</evidence>